<gene>
    <name evidence="3" type="ORF">CHILSU_LOCUS7784</name>
</gene>
<organism evidence="3 4">
    <name type="scientific">Chilo suppressalis</name>
    <name type="common">Asiatic rice borer moth</name>
    <dbReference type="NCBI Taxonomy" id="168631"/>
    <lineage>
        <taxon>Eukaryota</taxon>
        <taxon>Metazoa</taxon>
        <taxon>Ecdysozoa</taxon>
        <taxon>Arthropoda</taxon>
        <taxon>Hexapoda</taxon>
        <taxon>Insecta</taxon>
        <taxon>Pterygota</taxon>
        <taxon>Neoptera</taxon>
        <taxon>Endopterygota</taxon>
        <taxon>Lepidoptera</taxon>
        <taxon>Glossata</taxon>
        <taxon>Ditrysia</taxon>
        <taxon>Pyraloidea</taxon>
        <taxon>Crambidae</taxon>
        <taxon>Crambinae</taxon>
        <taxon>Chilo</taxon>
    </lineage>
</organism>
<dbReference type="EMBL" id="OU963922">
    <property type="protein sequence ID" value="CAH0404448.1"/>
    <property type="molecule type" value="Genomic_DNA"/>
</dbReference>
<name>A0ABN8BD79_CHISP</name>
<keyword evidence="1" id="KW-0175">Coiled coil</keyword>
<reference evidence="3" key="1">
    <citation type="submission" date="2021-12" db="EMBL/GenBank/DDBJ databases">
        <authorList>
            <person name="King R."/>
        </authorList>
    </citation>
    <scope>NUCLEOTIDE SEQUENCE</scope>
</reference>
<keyword evidence="4" id="KW-1185">Reference proteome</keyword>
<evidence type="ECO:0000256" key="1">
    <source>
        <dbReference type="SAM" id="Coils"/>
    </source>
</evidence>
<dbReference type="Pfam" id="PF25298">
    <property type="entry name" value="Baculo_FP_2nd"/>
    <property type="match status" value="1"/>
</dbReference>
<proteinExistence type="predicted"/>
<dbReference type="InterPro" id="IPR057251">
    <property type="entry name" value="FP_C"/>
</dbReference>
<accession>A0ABN8BD79</accession>
<feature type="domain" description="FP protein C-terminal" evidence="2">
    <location>
        <begin position="231"/>
        <end position="282"/>
    </location>
</feature>
<sequence>MPLKRTPPLTPTNLTPVTNTAFLTSSDPNLSTCVEKERNIKRKREELVERSDLEDFKTLMTNMFQELLDSIKEIKEQNIKLQESVDFTAVKYEETKEKMLKLEKARDEDRKHIVNLEERLEQLERQGRASSLEIRNLPRTNDETKQGLSKVVIELAKTINVPLCESDVKDIFRVNAKTSKPILVDLHSVLLKEKFLNGLKKFNKNNEDKLNTGHLNMNGPKIPIFISENLTTKMRRLFFLARELGAQDNYKYCWTSYGRVYLRKDEGAALIRIESESDICKLRNNL</sequence>
<evidence type="ECO:0000259" key="2">
    <source>
        <dbReference type="Pfam" id="PF25298"/>
    </source>
</evidence>
<evidence type="ECO:0000313" key="4">
    <source>
        <dbReference type="Proteomes" id="UP001153292"/>
    </source>
</evidence>
<feature type="coiled-coil region" evidence="1">
    <location>
        <begin position="64"/>
        <end position="133"/>
    </location>
</feature>
<evidence type="ECO:0000313" key="3">
    <source>
        <dbReference type="EMBL" id="CAH0404448.1"/>
    </source>
</evidence>
<protein>
    <recommendedName>
        <fullName evidence="2">FP protein C-terminal domain-containing protein</fullName>
    </recommendedName>
</protein>
<dbReference type="Proteomes" id="UP001153292">
    <property type="component" value="Chromosome 29"/>
</dbReference>